<dbReference type="PANTHER" id="PTHR30535">
    <property type="entry name" value="VITAMIN B12-BINDING PROTEIN"/>
    <property type="match status" value="1"/>
</dbReference>
<reference evidence="4 5" key="1">
    <citation type="submission" date="2020-08" db="EMBL/GenBank/DDBJ databases">
        <title>Genomic Encyclopedia of Archaeal and Bacterial Type Strains, Phase II (KMG-II): from individual species to whole genera.</title>
        <authorList>
            <person name="Goeker M."/>
        </authorList>
    </citation>
    <scope>NUCLEOTIDE SEQUENCE [LARGE SCALE GENOMIC DNA]</scope>
    <source>
        <strain evidence="4 5">DSM 43850</strain>
    </source>
</reference>
<dbReference type="PROSITE" id="PS51257">
    <property type="entry name" value="PROKAR_LIPOPROTEIN"/>
    <property type="match status" value="1"/>
</dbReference>
<feature type="chain" id="PRO_5045360992" evidence="2">
    <location>
        <begin position="23"/>
        <end position="322"/>
    </location>
</feature>
<evidence type="ECO:0000256" key="2">
    <source>
        <dbReference type="SAM" id="SignalP"/>
    </source>
</evidence>
<feature type="signal peptide" evidence="2">
    <location>
        <begin position="1"/>
        <end position="22"/>
    </location>
</feature>
<dbReference type="PANTHER" id="PTHR30535:SF7">
    <property type="entry name" value="IRON(III) DICITRATE-BINDING PROTEIN"/>
    <property type="match status" value="1"/>
</dbReference>
<gene>
    <name evidence="4" type="ORF">BC739_007637</name>
</gene>
<accession>A0ABR6BU42</accession>
<comment type="similarity">
    <text evidence="1">Belongs to the bacterial solute-binding protein 8 family.</text>
</comment>
<dbReference type="Pfam" id="PF01497">
    <property type="entry name" value="Peripla_BP_2"/>
    <property type="match status" value="1"/>
</dbReference>
<dbReference type="RefSeq" id="WP_025354960.1">
    <property type="nucleotide sequence ID" value="NZ_BAAABQ010000025.1"/>
</dbReference>
<dbReference type="SUPFAM" id="SSF53807">
    <property type="entry name" value="Helical backbone' metal receptor"/>
    <property type="match status" value="1"/>
</dbReference>
<evidence type="ECO:0000256" key="1">
    <source>
        <dbReference type="ARBA" id="ARBA00008814"/>
    </source>
</evidence>
<evidence type="ECO:0000313" key="4">
    <source>
        <dbReference type="EMBL" id="MBA8930404.1"/>
    </source>
</evidence>
<dbReference type="Gene3D" id="3.40.50.1980">
    <property type="entry name" value="Nitrogenase molybdenum iron protein domain"/>
    <property type="match status" value="2"/>
</dbReference>
<dbReference type="InterPro" id="IPR002491">
    <property type="entry name" value="ABC_transptr_periplasmic_BD"/>
</dbReference>
<evidence type="ECO:0000313" key="5">
    <source>
        <dbReference type="Proteomes" id="UP000517916"/>
    </source>
</evidence>
<proteinExistence type="inferred from homology"/>
<keyword evidence="5" id="KW-1185">Reference proteome</keyword>
<feature type="domain" description="Fe/B12 periplasmic-binding" evidence="3">
    <location>
        <begin position="49"/>
        <end position="322"/>
    </location>
</feature>
<dbReference type="InterPro" id="IPR050902">
    <property type="entry name" value="ABC_Transporter_SBP"/>
</dbReference>
<dbReference type="Proteomes" id="UP000517916">
    <property type="component" value="Unassembled WGS sequence"/>
</dbReference>
<organism evidence="4 5">
    <name type="scientific">Kutzneria viridogrisea</name>
    <dbReference type="NCBI Taxonomy" id="47990"/>
    <lineage>
        <taxon>Bacteria</taxon>
        <taxon>Bacillati</taxon>
        <taxon>Actinomycetota</taxon>
        <taxon>Actinomycetes</taxon>
        <taxon>Pseudonocardiales</taxon>
        <taxon>Pseudonocardiaceae</taxon>
        <taxon>Kutzneria</taxon>
    </lineage>
</organism>
<name>A0ABR6BU42_9PSEU</name>
<keyword evidence="2" id="KW-0732">Signal</keyword>
<dbReference type="PROSITE" id="PS50983">
    <property type="entry name" value="FE_B12_PBP"/>
    <property type="match status" value="1"/>
</dbReference>
<evidence type="ECO:0000259" key="3">
    <source>
        <dbReference type="PROSITE" id="PS50983"/>
    </source>
</evidence>
<protein>
    <submittedName>
        <fullName evidence="4">Iron complex transport system substrate-binding protein</fullName>
    </submittedName>
</protein>
<sequence>MRRVLVTVALAALLAGCGTTPAPTPAGAGQAVTITNCDRQVTYDKVPTRVVSNDINTTEMLLALGLADHVAGYAGIEDKNVKSPYAKEFASVKRLSDKYISKEVVLGASPDLVFAGWNYGFSEASGVTPDSMAALGVPTYQLTEACRQQGKTNRGLVDPIEAAFTDLLNLGRIFGVPERAEKLVAEQRAKIAGARKPGAAAPQVFHYDCCGDKQPLSSGRFAAPNSIISGAGGRNVFGEVADSWIHVSWEEVVARRPDVITIDANDDAQAQQMTEFLLSRPELAGLPAIAHKRFFVLPYANWVSGVRNADSVVALAEFLSHG</sequence>
<dbReference type="CDD" id="cd01148">
    <property type="entry name" value="TroA_a"/>
    <property type="match status" value="1"/>
</dbReference>
<dbReference type="EMBL" id="JACJID010000006">
    <property type="protein sequence ID" value="MBA8930404.1"/>
    <property type="molecule type" value="Genomic_DNA"/>
</dbReference>
<comment type="caution">
    <text evidence="4">The sequence shown here is derived from an EMBL/GenBank/DDBJ whole genome shotgun (WGS) entry which is preliminary data.</text>
</comment>